<protein>
    <submittedName>
        <fullName evidence="1">Uncharacterized protein</fullName>
    </submittedName>
</protein>
<evidence type="ECO:0000313" key="1">
    <source>
        <dbReference type="EMBL" id="MPM90009.1"/>
    </source>
</evidence>
<organism evidence="1">
    <name type="scientific">bioreactor metagenome</name>
    <dbReference type="NCBI Taxonomy" id="1076179"/>
    <lineage>
        <taxon>unclassified sequences</taxon>
        <taxon>metagenomes</taxon>
        <taxon>ecological metagenomes</taxon>
    </lineage>
</organism>
<sequence>MCAGATSVVGAVQDKLTSEQRGDLFANVKNIVTAKITAADAITSALAK</sequence>
<gene>
    <name evidence="1" type="ORF">SDC9_137125</name>
</gene>
<comment type="caution">
    <text evidence="1">The sequence shown here is derived from an EMBL/GenBank/DDBJ whole genome shotgun (WGS) entry which is preliminary data.</text>
</comment>
<accession>A0A645DL40</accession>
<name>A0A645DL40_9ZZZZ</name>
<dbReference type="EMBL" id="VSSQ01037348">
    <property type="protein sequence ID" value="MPM90009.1"/>
    <property type="molecule type" value="Genomic_DNA"/>
</dbReference>
<reference evidence="1" key="1">
    <citation type="submission" date="2019-08" db="EMBL/GenBank/DDBJ databases">
        <authorList>
            <person name="Kucharzyk K."/>
            <person name="Murdoch R.W."/>
            <person name="Higgins S."/>
            <person name="Loffler F."/>
        </authorList>
    </citation>
    <scope>NUCLEOTIDE SEQUENCE</scope>
</reference>
<dbReference type="AlphaFoldDB" id="A0A645DL40"/>
<proteinExistence type="predicted"/>